<evidence type="ECO:0000259" key="1">
    <source>
        <dbReference type="Pfam" id="PF01593"/>
    </source>
</evidence>
<dbReference type="Pfam" id="PF01593">
    <property type="entry name" value="Amino_oxidase"/>
    <property type="match status" value="1"/>
</dbReference>
<dbReference type="InterPro" id="IPR050464">
    <property type="entry name" value="Zeta_carotene_desat/Oxidored"/>
</dbReference>
<proteinExistence type="predicted"/>
<dbReference type="InterPro" id="IPR036188">
    <property type="entry name" value="FAD/NAD-bd_sf"/>
</dbReference>
<evidence type="ECO:0000313" key="3">
    <source>
        <dbReference type="Proteomes" id="UP000824366"/>
    </source>
</evidence>
<sequence>MKNCTLPDGTPVHLDNGQHILIGAYTNTLKLMHQVGVPVEKVLLSLPMTLRFPDGLGLQFNNWPTPLDALAGIFTARGWSVRDKRALLQAAIGWQVQGFTCPPGLTVTKLCSGLTPKVTAELIEPLCVSALNTPAESASAQVFLRVLRDALFGVQGGSRLLLPKVDLSALFPDAAATWVQQHGGQLHLGHRVHSVQQCGNSWRVDDQVWDAVILATSASNSALMLMDNAQAAIESIAIEMQQWASQCQALRYEAITTVYAWAADAQLAQAMLSLHTSPQHPAQFVFDRGQLGGPMGLLAFVVSASTGERLSLQAQVLAQAQTQLGLDLQAVKTVVEKRATFACTPGLQRPAIHITSGLLACGDYVDGPYPATLEGAVRSGMAAAHALKLV</sequence>
<protein>
    <recommendedName>
        <fullName evidence="1">Amine oxidase domain-containing protein</fullName>
    </recommendedName>
</protein>
<organism evidence="2 3">
    <name type="scientific">Rhodoferax lithotrophicus</name>
    <dbReference type="NCBI Taxonomy" id="2798804"/>
    <lineage>
        <taxon>Bacteria</taxon>
        <taxon>Pseudomonadati</taxon>
        <taxon>Pseudomonadota</taxon>
        <taxon>Betaproteobacteria</taxon>
        <taxon>Burkholderiales</taxon>
        <taxon>Comamonadaceae</taxon>
        <taxon>Rhodoferax</taxon>
    </lineage>
</organism>
<reference evidence="2 3" key="1">
    <citation type="journal article" date="2021" name="Microbiol. Spectr.">
        <title>A Single Bacterium Capable of Oxidation and Reduction of Iron at Circumneutral pH.</title>
        <authorList>
            <person name="Kato S."/>
            <person name="Ohkuma M."/>
        </authorList>
    </citation>
    <scope>NUCLEOTIDE SEQUENCE [LARGE SCALE GENOMIC DNA]</scope>
    <source>
        <strain evidence="2 3">MIZ03</strain>
    </source>
</reference>
<evidence type="ECO:0000313" key="2">
    <source>
        <dbReference type="EMBL" id="BCO28132.1"/>
    </source>
</evidence>
<accession>A0ABM7MPA2</accession>
<keyword evidence="3" id="KW-1185">Reference proteome</keyword>
<dbReference type="EMBL" id="AP024238">
    <property type="protein sequence ID" value="BCO28132.1"/>
    <property type="molecule type" value="Genomic_DNA"/>
</dbReference>
<dbReference type="Proteomes" id="UP000824366">
    <property type="component" value="Chromosome"/>
</dbReference>
<feature type="domain" description="Amine oxidase" evidence="1">
    <location>
        <begin position="12"/>
        <end position="386"/>
    </location>
</feature>
<dbReference type="InterPro" id="IPR002937">
    <property type="entry name" value="Amino_oxidase"/>
</dbReference>
<dbReference type="SUPFAM" id="SSF51905">
    <property type="entry name" value="FAD/NAD(P)-binding domain"/>
    <property type="match status" value="1"/>
</dbReference>
<dbReference type="PANTHER" id="PTHR42923">
    <property type="entry name" value="PROTOPORPHYRINOGEN OXIDASE"/>
    <property type="match status" value="1"/>
</dbReference>
<gene>
    <name evidence="2" type="ORF">MIZ03_3029</name>
</gene>
<dbReference type="PANTHER" id="PTHR42923:SF47">
    <property type="entry name" value="BLR3003 PROTEIN"/>
    <property type="match status" value="1"/>
</dbReference>
<name>A0ABM7MPA2_9BURK</name>